<evidence type="ECO:0000256" key="1">
    <source>
        <dbReference type="SAM" id="MobiDB-lite"/>
    </source>
</evidence>
<evidence type="ECO:0000313" key="2">
    <source>
        <dbReference type="EMBL" id="CAD2219731.1"/>
    </source>
</evidence>
<feature type="region of interest" description="Disordered" evidence="1">
    <location>
        <begin position="123"/>
        <end position="144"/>
    </location>
</feature>
<reference evidence="2 3" key="1">
    <citation type="submission" date="2020-08" db="EMBL/GenBank/DDBJ databases">
        <authorList>
            <person name="Newling K."/>
            <person name="Davey J."/>
            <person name="Forrester S."/>
        </authorList>
    </citation>
    <scope>NUCLEOTIDE SEQUENCE [LARGE SCALE GENOMIC DNA]</scope>
    <source>
        <strain evidence="3">Crithidia deanei Carvalho (ATCC PRA-265)</strain>
    </source>
</reference>
<dbReference type="Proteomes" id="UP000515908">
    <property type="component" value="Chromosome 15"/>
</dbReference>
<dbReference type="AlphaFoldDB" id="A0A7G2CLD4"/>
<protein>
    <submittedName>
        <fullName evidence="2">Uncharacterized protein</fullName>
    </submittedName>
</protein>
<proteinExistence type="predicted"/>
<name>A0A7G2CLD4_9TRYP</name>
<feature type="compositionally biased region" description="Low complexity" evidence="1">
    <location>
        <begin position="125"/>
        <end position="143"/>
    </location>
</feature>
<dbReference type="VEuPathDB" id="TriTrypDB:ADEAN_000724000"/>
<feature type="compositionally biased region" description="Basic and acidic residues" evidence="1">
    <location>
        <begin position="42"/>
        <end position="55"/>
    </location>
</feature>
<accession>A0A7G2CLD4</accession>
<feature type="region of interest" description="Disordered" evidence="1">
    <location>
        <begin position="454"/>
        <end position="475"/>
    </location>
</feature>
<feature type="region of interest" description="Disordered" evidence="1">
    <location>
        <begin position="27"/>
        <end position="85"/>
    </location>
</feature>
<evidence type="ECO:0000313" key="3">
    <source>
        <dbReference type="Proteomes" id="UP000515908"/>
    </source>
</evidence>
<sequence length="475" mass="52708">MEVFEKAESKRGDSFVFEVSKQACSGDFNQSDITYEGGSKGGVERPKSEKSRRPTETTPTAAPPAEDEGDTGAKPAEPSGGIFSNWMNFFSRTGASSNGNKKGNSTSGLAKIEKKIRVILDPKRNANNASSSTNNSNQDAQSTHETQRIPLFGTTGGTLADNVDSLIKDVERRPLLMSEFPHLANILLCPVFDEQALVYVHNGNFSLTVYEHILLAAHLLLGYRKSDFEYEIFNVFRPIFGITEGEHMNCLDNLMTPQLKELALRGDAQDEVARYVENIQLSDSYLLQLIECSKDEDFKLRFSALREISMNGADTGCAVGFTSYPLVVRCSIFAGVLCPIYLMDSKRSTSRINPNHIFHTIEAVRHFLRIPSSLEKFCHLHSRLLANGECSAVDDQCRSVMEIVRAVNELDTSNLANEALSPSVKYCYYILQETLSFSMTPLLGWTRSTKTLSLTPPPSSLKPAPRYRPTFSPPL</sequence>
<organism evidence="2 3">
    <name type="scientific">Angomonas deanei</name>
    <dbReference type="NCBI Taxonomy" id="59799"/>
    <lineage>
        <taxon>Eukaryota</taxon>
        <taxon>Discoba</taxon>
        <taxon>Euglenozoa</taxon>
        <taxon>Kinetoplastea</taxon>
        <taxon>Metakinetoplastina</taxon>
        <taxon>Trypanosomatida</taxon>
        <taxon>Trypanosomatidae</taxon>
        <taxon>Strigomonadinae</taxon>
        <taxon>Angomonas</taxon>
    </lineage>
</organism>
<dbReference type="EMBL" id="LR877159">
    <property type="protein sequence ID" value="CAD2219731.1"/>
    <property type="molecule type" value="Genomic_DNA"/>
</dbReference>
<dbReference type="OrthoDB" id="271740at2759"/>
<keyword evidence="3" id="KW-1185">Reference proteome</keyword>
<gene>
    <name evidence="2" type="ORF">ADEAN_000724000</name>
</gene>